<evidence type="ECO:0000256" key="20">
    <source>
        <dbReference type="SAM" id="MobiDB-lite"/>
    </source>
</evidence>
<dbReference type="GO" id="GO:0006954">
    <property type="term" value="P:inflammatory response"/>
    <property type="evidence" value="ECO:0007669"/>
    <property type="project" value="UniProtKB-KW"/>
</dbReference>
<keyword evidence="6" id="KW-0399">Innate immunity</keyword>
<evidence type="ECO:0000256" key="13">
    <source>
        <dbReference type="ARBA" id="ARBA00023136"/>
    </source>
</evidence>
<feature type="signal peptide" evidence="22">
    <location>
        <begin position="1"/>
        <end position="32"/>
    </location>
</feature>
<dbReference type="GO" id="GO:0002687">
    <property type="term" value="P:positive regulation of leukocyte migration"/>
    <property type="evidence" value="ECO:0007669"/>
    <property type="project" value="UniProtKB-ARBA"/>
</dbReference>
<gene>
    <name evidence="23" type="primary">CSF1</name>
</gene>
<dbReference type="PANTHER" id="PTHR10058">
    <property type="entry name" value="MACROPHAGE COLONY STIMULATING FACTOR"/>
    <property type="match status" value="1"/>
</dbReference>
<comment type="function">
    <text evidence="17">Cytokine that plays an essential role in the regulation of survival, proliferation and differentiation of hematopoietic precursor cells, especially mononuclear phagocytes, such as macrophages and monocytes. Promotes the release of pro-inflammatory chemokines, and thereby plays an important role in innate immunity and in inflammatory processes. Plays an important role in the regulation of osteoclast proliferation and differentiation, the regulation of bone resorption, and is required for normal bone development. Required for normal male and female fertility. Promotes reorganization of the actin cytoskeleton, regulates formation of membrane ruffles, cell adhesion and cell migration. Plays a role in lipoprotein clearance.</text>
</comment>
<evidence type="ECO:0000256" key="6">
    <source>
        <dbReference type="ARBA" id="ARBA00022588"/>
    </source>
</evidence>
<name>A0A8D0MIB9_PIG</name>
<evidence type="ECO:0000256" key="22">
    <source>
        <dbReference type="SAM" id="SignalP"/>
    </source>
</evidence>
<dbReference type="AlphaFoldDB" id="A0A8D0MIB9"/>
<reference evidence="23" key="1">
    <citation type="submission" date="2025-08" db="UniProtKB">
        <authorList>
            <consortium name="Ensembl"/>
        </authorList>
    </citation>
    <scope>IDENTIFICATION</scope>
</reference>
<evidence type="ECO:0000256" key="12">
    <source>
        <dbReference type="ARBA" id="ARBA00023030"/>
    </source>
</evidence>
<evidence type="ECO:0000256" key="1">
    <source>
        <dbReference type="ARBA" id="ARBA00004239"/>
    </source>
</evidence>
<feature type="region of interest" description="Disordered" evidence="20">
    <location>
        <begin position="578"/>
        <end position="619"/>
    </location>
</feature>
<feature type="region of interest" description="Disordered" evidence="20">
    <location>
        <begin position="670"/>
        <end position="711"/>
    </location>
</feature>
<evidence type="ECO:0000256" key="16">
    <source>
        <dbReference type="ARBA" id="ARBA00023198"/>
    </source>
</evidence>
<evidence type="ECO:0000256" key="2">
    <source>
        <dbReference type="ARBA" id="ARBA00004251"/>
    </source>
</evidence>
<keyword evidence="13 21" id="KW-0472">Membrane</keyword>
<evidence type="ECO:0000256" key="5">
    <source>
        <dbReference type="ARBA" id="ARBA00022525"/>
    </source>
</evidence>
<evidence type="ECO:0000256" key="11">
    <source>
        <dbReference type="ARBA" id="ARBA00022989"/>
    </source>
</evidence>
<feature type="region of interest" description="Disordered" evidence="20">
    <location>
        <begin position="226"/>
        <end position="289"/>
    </location>
</feature>
<sequence length="711" mass="77365">MTAPGAAGRCPPTTWLGPLLLLVCLLVSRSTAEEVSENCSHMIGDGHLKVLQQLIDSQMETSCQIAFEFVDQEQLTDPVCYLKKAFLQVQDILDETMRFRDNTPNANVIVQLQELSLRLNSCFTKDYEEQDKACVRTFYETPLQLLEKIKNVFNETKNLLKKDWNIFSKNCNNSFAKCSSQDVVTKPDCNCLYPKATPSSDLASVSPQQPLTPFMAPVVGLTWADSEGTEGSSLLPQEQPPRTVDPGGAKQRPPRSTCQTFESSETPGVEDSSTGGSPQPHSSVGAPITGMEDILGSMLGTDLALEEASGEASEGPLPLGAEPSPSRLQGDSVQAERARTSHLLSAFSPLSGPAKGWQPADVISPLPPTGATGRPTEAWSHTLEKTVHPSALPRDRLEPDSTRIPAPHPRSLSSPSTLSSQPGLPGSRPWGHVLSPGEPEGKRSTRDRRSPAELEGGQAIEGAPRHLAYFNPIPLTDAGHERQPEGRSDPQLPGFVLRLLVPSIILVLLAVGGLLFYRRRRWVRRAQWGEKGISWGPGHNLGRGAAGGQLGFRAGASDPERQEAEHRGWEVEMEGFFKNGESSGHKSSQKGLRQKSGSDCSWATAGYEPRRERGRGRKAMPAWGGETACCQHRGFPAGCSRGEALVPLHRPPGQPCLRVGLWSPCRPQPLSEPALFRPQSLREPWTVDPPMEQPEGSPLTQDEDRQVELPV</sequence>
<proteinExistence type="predicted"/>
<evidence type="ECO:0000256" key="17">
    <source>
        <dbReference type="ARBA" id="ARBA00059895"/>
    </source>
</evidence>
<dbReference type="Ensembl" id="ENSSSCT00015007013.1">
    <property type="protein sequence ID" value="ENSSSCP00015002864.1"/>
    <property type="gene ID" value="ENSSSCG00015005224.1"/>
</dbReference>
<dbReference type="Gene3D" id="1.20.1250.10">
    <property type="match status" value="1"/>
</dbReference>
<feature type="compositionally biased region" description="Basic and acidic residues" evidence="20">
    <location>
        <begin position="439"/>
        <end position="452"/>
    </location>
</feature>
<feature type="compositionally biased region" description="Basic and acidic residues" evidence="20">
    <location>
        <begin position="382"/>
        <end position="401"/>
    </location>
</feature>
<evidence type="ECO:0000256" key="19">
    <source>
        <dbReference type="ARBA" id="ARBA00075266"/>
    </source>
</evidence>
<evidence type="ECO:0000256" key="21">
    <source>
        <dbReference type="SAM" id="Phobius"/>
    </source>
</evidence>
<keyword evidence="8 22" id="KW-0732">Signal</keyword>
<dbReference type="GO" id="GO:0005886">
    <property type="term" value="C:plasma membrane"/>
    <property type="evidence" value="ECO:0007669"/>
    <property type="project" value="UniProtKB-SubCell"/>
</dbReference>
<evidence type="ECO:0000256" key="3">
    <source>
        <dbReference type="ARBA" id="ARBA00022475"/>
    </source>
</evidence>
<protein>
    <recommendedName>
        <fullName evidence="18">Macrophage colony-stimulating factor 1</fullName>
    </recommendedName>
    <alternativeName>
        <fullName evidence="19">Proteoglycan macrophage colony-stimulating factor</fullName>
    </alternativeName>
</protein>
<keyword evidence="10" id="KW-0654">Proteoglycan</keyword>
<evidence type="ECO:0000256" key="7">
    <source>
        <dbReference type="ARBA" id="ARBA00022692"/>
    </source>
</evidence>
<keyword evidence="7 21" id="KW-0812">Transmembrane</keyword>
<evidence type="ECO:0000256" key="18">
    <source>
        <dbReference type="ARBA" id="ARBA00074392"/>
    </source>
</evidence>
<evidence type="ECO:0000256" key="10">
    <source>
        <dbReference type="ARBA" id="ARBA00022974"/>
    </source>
</evidence>
<keyword evidence="9" id="KW-0391">Immunity</keyword>
<accession>A0A8D0MIB9</accession>
<dbReference type="InterPro" id="IPR008001">
    <property type="entry name" value="MCSF-1"/>
</dbReference>
<evidence type="ECO:0000256" key="9">
    <source>
        <dbReference type="ARBA" id="ARBA00022859"/>
    </source>
</evidence>
<dbReference type="SUPFAM" id="SSF47266">
    <property type="entry name" value="4-helical cytokines"/>
    <property type="match status" value="1"/>
</dbReference>
<dbReference type="InterPro" id="IPR009079">
    <property type="entry name" value="4_helix_cytokine-like_core"/>
</dbReference>
<keyword evidence="5" id="KW-0964">Secreted</keyword>
<evidence type="ECO:0000256" key="14">
    <source>
        <dbReference type="ARBA" id="ARBA00023157"/>
    </source>
</evidence>
<comment type="subcellular location">
    <subcellularLocation>
        <location evidence="2">Cell membrane</location>
        <topology evidence="2">Single-pass type I membrane protein</topology>
    </subcellularLocation>
    <subcellularLocation>
        <location evidence="1">Secreted</location>
        <location evidence="1">Extracellular space</location>
    </subcellularLocation>
</comment>
<dbReference type="GO" id="GO:0030316">
    <property type="term" value="P:osteoclast differentiation"/>
    <property type="evidence" value="ECO:0007669"/>
    <property type="project" value="UniProtKB-ARBA"/>
</dbReference>
<evidence type="ECO:0000256" key="8">
    <source>
        <dbReference type="ARBA" id="ARBA00022729"/>
    </source>
</evidence>
<dbReference type="GO" id="GO:0042802">
    <property type="term" value="F:identical protein binding"/>
    <property type="evidence" value="ECO:0007669"/>
    <property type="project" value="UniProtKB-ARBA"/>
</dbReference>
<keyword evidence="11 21" id="KW-1133">Transmembrane helix</keyword>
<evidence type="ECO:0000256" key="4">
    <source>
        <dbReference type="ARBA" id="ARBA00022514"/>
    </source>
</evidence>
<evidence type="ECO:0000313" key="24">
    <source>
        <dbReference type="Proteomes" id="UP000694726"/>
    </source>
</evidence>
<dbReference type="GO" id="GO:0008083">
    <property type="term" value="F:growth factor activity"/>
    <property type="evidence" value="ECO:0007669"/>
    <property type="project" value="UniProtKB-KW"/>
</dbReference>
<dbReference type="Proteomes" id="UP000694726">
    <property type="component" value="Unplaced"/>
</dbReference>
<dbReference type="Pfam" id="PF05337">
    <property type="entry name" value="CSF-1"/>
    <property type="match status" value="1"/>
</dbReference>
<keyword evidence="16" id="KW-0395">Inflammatory response</keyword>
<dbReference type="GO" id="GO:0045087">
    <property type="term" value="P:innate immune response"/>
    <property type="evidence" value="ECO:0007669"/>
    <property type="project" value="UniProtKB-KW"/>
</dbReference>
<evidence type="ECO:0000313" key="23">
    <source>
        <dbReference type="Ensembl" id="ENSSSCP00015002864.1"/>
    </source>
</evidence>
<keyword evidence="4" id="KW-0202">Cytokine</keyword>
<dbReference type="GO" id="GO:0005125">
    <property type="term" value="F:cytokine activity"/>
    <property type="evidence" value="ECO:0007669"/>
    <property type="project" value="UniProtKB-KW"/>
</dbReference>
<feature type="transmembrane region" description="Helical" evidence="21">
    <location>
        <begin position="495"/>
        <end position="517"/>
    </location>
</feature>
<feature type="compositionally biased region" description="Polar residues" evidence="20">
    <location>
        <begin position="254"/>
        <end position="282"/>
    </location>
</feature>
<feature type="region of interest" description="Disordered" evidence="20">
    <location>
        <begin position="305"/>
        <end position="465"/>
    </location>
</feature>
<evidence type="ECO:0000256" key="15">
    <source>
        <dbReference type="ARBA" id="ARBA00023180"/>
    </source>
</evidence>
<feature type="compositionally biased region" description="Polar residues" evidence="20">
    <location>
        <begin position="580"/>
        <end position="601"/>
    </location>
</feature>
<organism evidence="23 24">
    <name type="scientific">Sus scrofa</name>
    <name type="common">Pig</name>
    <dbReference type="NCBI Taxonomy" id="9823"/>
    <lineage>
        <taxon>Eukaryota</taxon>
        <taxon>Metazoa</taxon>
        <taxon>Chordata</taxon>
        <taxon>Craniata</taxon>
        <taxon>Vertebrata</taxon>
        <taxon>Euteleostomi</taxon>
        <taxon>Mammalia</taxon>
        <taxon>Eutheria</taxon>
        <taxon>Laurasiatheria</taxon>
        <taxon>Artiodactyla</taxon>
        <taxon>Suina</taxon>
        <taxon>Suidae</taxon>
        <taxon>Sus</taxon>
    </lineage>
</organism>
<feature type="compositionally biased region" description="Low complexity" evidence="20">
    <location>
        <begin position="411"/>
        <end position="427"/>
    </location>
</feature>
<dbReference type="PANTHER" id="PTHR10058:SF0">
    <property type="entry name" value="MACROPHAGE COLONY-STIMULATING FACTOR 1"/>
    <property type="match status" value="1"/>
</dbReference>
<keyword evidence="14" id="KW-1015">Disulfide bond</keyword>
<dbReference type="FunFam" id="1.20.1250.10:FF:000010">
    <property type="entry name" value="Macrophage colony-stimulating factor 1"/>
    <property type="match status" value="1"/>
</dbReference>
<feature type="chain" id="PRO_5034599988" description="Macrophage colony-stimulating factor 1" evidence="22">
    <location>
        <begin position="33"/>
        <end position="711"/>
    </location>
</feature>
<keyword evidence="3" id="KW-1003">Cell membrane</keyword>
<keyword evidence="15" id="KW-0325">Glycoprotein</keyword>
<keyword evidence="12" id="KW-0339">Growth factor</keyword>
<feature type="compositionally biased region" description="Basic and acidic residues" evidence="20">
    <location>
        <begin position="702"/>
        <end position="711"/>
    </location>
</feature>
<dbReference type="GO" id="GO:0005615">
    <property type="term" value="C:extracellular space"/>
    <property type="evidence" value="ECO:0007669"/>
    <property type="project" value="UniProtKB-KW"/>
</dbReference>
<dbReference type="GO" id="GO:0030225">
    <property type="term" value="P:macrophage differentiation"/>
    <property type="evidence" value="ECO:0007669"/>
    <property type="project" value="UniProtKB-ARBA"/>
</dbReference>